<proteinExistence type="inferred from homology"/>
<dbReference type="EMBL" id="OU503054">
    <property type="protein sequence ID" value="CAI9783411.1"/>
    <property type="molecule type" value="Genomic_DNA"/>
</dbReference>
<reference evidence="7" key="1">
    <citation type="submission" date="2023-05" db="EMBL/GenBank/DDBJ databases">
        <authorList>
            <person name="Huff M."/>
        </authorList>
    </citation>
    <scope>NUCLEOTIDE SEQUENCE</scope>
</reference>
<evidence type="ECO:0000256" key="3">
    <source>
        <dbReference type="ARBA" id="ARBA00022801"/>
    </source>
</evidence>
<name>A0AAD2ABQ8_9LAMI</name>
<evidence type="ECO:0000256" key="5">
    <source>
        <dbReference type="RuleBase" id="RU003690"/>
    </source>
</evidence>
<dbReference type="PANTHER" id="PTHR10353">
    <property type="entry name" value="GLYCOSYL HYDROLASE"/>
    <property type="match status" value="1"/>
</dbReference>
<evidence type="ECO:0000313" key="8">
    <source>
        <dbReference type="Proteomes" id="UP000834106"/>
    </source>
</evidence>
<keyword evidence="2" id="KW-0017">Alkaloid metabolism</keyword>
<keyword evidence="4" id="KW-0326">Glycosidase</keyword>
<keyword evidence="3" id="KW-0378">Hydrolase</keyword>
<dbReference type="GO" id="GO:0005975">
    <property type="term" value="P:carbohydrate metabolic process"/>
    <property type="evidence" value="ECO:0007669"/>
    <property type="project" value="InterPro"/>
</dbReference>
<dbReference type="SUPFAM" id="SSF51445">
    <property type="entry name" value="(Trans)glycosidases"/>
    <property type="match status" value="1"/>
</dbReference>
<dbReference type="Proteomes" id="UP000834106">
    <property type="component" value="Chromosome 19"/>
</dbReference>
<gene>
    <name evidence="7" type="ORF">FPE_LOCUS30841</name>
</gene>
<evidence type="ECO:0000313" key="7">
    <source>
        <dbReference type="EMBL" id="CAI9783411.1"/>
    </source>
</evidence>
<dbReference type="Gene3D" id="3.20.20.80">
    <property type="entry name" value="Glycosidases"/>
    <property type="match status" value="1"/>
</dbReference>
<dbReference type="InterPro" id="IPR017853">
    <property type="entry name" value="GH"/>
</dbReference>
<dbReference type="GO" id="GO:0009821">
    <property type="term" value="P:alkaloid biosynthetic process"/>
    <property type="evidence" value="ECO:0007669"/>
    <property type="project" value="UniProtKB-ARBA"/>
</dbReference>
<dbReference type="Pfam" id="PF00232">
    <property type="entry name" value="Glyco_hydro_1"/>
    <property type="match status" value="1"/>
</dbReference>
<evidence type="ECO:0000256" key="2">
    <source>
        <dbReference type="ARBA" id="ARBA00022589"/>
    </source>
</evidence>
<keyword evidence="8" id="KW-1185">Reference proteome</keyword>
<feature type="compositionally biased region" description="Basic and acidic residues" evidence="6">
    <location>
        <begin position="534"/>
        <end position="544"/>
    </location>
</feature>
<organism evidence="7 8">
    <name type="scientific">Fraxinus pennsylvanica</name>
    <dbReference type="NCBI Taxonomy" id="56036"/>
    <lineage>
        <taxon>Eukaryota</taxon>
        <taxon>Viridiplantae</taxon>
        <taxon>Streptophyta</taxon>
        <taxon>Embryophyta</taxon>
        <taxon>Tracheophyta</taxon>
        <taxon>Spermatophyta</taxon>
        <taxon>Magnoliopsida</taxon>
        <taxon>eudicotyledons</taxon>
        <taxon>Gunneridae</taxon>
        <taxon>Pentapetalae</taxon>
        <taxon>asterids</taxon>
        <taxon>lamiids</taxon>
        <taxon>Lamiales</taxon>
        <taxon>Oleaceae</taxon>
        <taxon>Oleeae</taxon>
        <taxon>Fraxinus</taxon>
    </lineage>
</organism>
<evidence type="ECO:0000256" key="6">
    <source>
        <dbReference type="SAM" id="MobiDB-lite"/>
    </source>
</evidence>
<dbReference type="AlphaFoldDB" id="A0AAD2ABQ8"/>
<dbReference type="FunFam" id="3.20.20.80:FF:000022">
    <property type="entry name" value="Beta-glucosidase 11"/>
    <property type="match status" value="1"/>
</dbReference>
<dbReference type="InterPro" id="IPR001360">
    <property type="entry name" value="Glyco_hydro_1"/>
</dbReference>
<comment type="similarity">
    <text evidence="1 5">Belongs to the glycosyl hydrolase 1 family.</text>
</comment>
<protein>
    <submittedName>
        <fullName evidence="7">Uncharacterized protein</fullName>
    </submittedName>
</protein>
<evidence type="ECO:0000256" key="1">
    <source>
        <dbReference type="ARBA" id="ARBA00010838"/>
    </source>
</evidence>
<sequence length="550" mass="62778">MDMQSNYMMVGTGQPFLDYQAAKSTQNKMKRSDFPDDFTFGAGTSCYQIEGAWNVGGKTKSNWDIFTMTKPGNIADGSNGCVAADQYNQFRDDVALIKKVGLDSYKFSISWSRILPGGKLSTGVSREGVKYYSDLIDALLAEGIEPSVTLFHWDIPQSLDDEFGGFLSDKIVKHFSEYAEVCFWEFGDRVKHWSTMNESWSFSVQGYATGLFAPGRSKPQEATTEKEKEIRSHYQRSVIIPTSTTTTVGNPGTEPYMVAHHLILSHAHAVDIYRRKYQESQGGRIGMINCSFWYEPLTDSEEDQDAAARELDFVLGWFLEPLVTGEYPESMIKNVGDRLPKFTSEEEKLVKGSYDFLGINYYTTNYISNDPATPTTDSYLTDARTIASIERNGVPIGVKAGSSWLYVVPWGIYKLLVEIKKRYGDQIIYITENGVDERNDKSQNIAQSLSDKLRIDYHNDHLYYIRQAMKQGVNVKGYYLWSLFDNFEWISGYTSRFGIFYIDFEDGKTTRYPKNSAIWWKNFLSKKAVTPLKKQAEEQSEEGRKRLRRS</sequence>
<accession>A0AAD2ABQ8</accession>
<dbReference type="PANTHER" id="PTHR10353:SF137">
    <property type="entry name" value="MYROSINASE 3-RELATED"/>
    <property type="match status" value="1"/>
</dbReference>
<dbReference type="PRINTS" id="PR00131">
    <property type="entry name" value="GLHYDRLASE1"/>
</dbReference>
<evidence type="ECO:0000256" key="4">
    <source>
        <dbReference type="ARBA" id="ARBA00023295"/>
    </source>
</evidence>
<feature type="region of interest" description="Disordered" evidence="6">
    <location>
        <begin position="530"/>
        <end position="550"/>
    </location>
</feature>
<dbReference type="GO" id="GO:0008422">
    <property type="term" value="F:beta-glucosidase activity"/>
    <property type="evidence" value="ECO:0007669"/>
    <property type="project" value="UniProtKB-ARBA"/>
</dbReference>